<gene>
    <name evidence="8" type="ORF">E5333_04305</name>
</gene>
<feature type="domain" description="Radical SAM core" evidence="7">
    <location>
        <begin position="22"/>
        <end position="112"/>
    </location>
</feature>
<dbReference type="SUPFAM" id="SSF102114">
    <property type="entry name" value="Radical SAM enzymes"/>
    <property type="match status" value="1"/>
</dbReference>
<dbReference type="AlphaFoldDB" id="A0A4S2G0R3"/>
<evidence type="ECO:0000313" key="9">
    <source>
        <dbReference type="Proteomes" id="UP000306630"/>
    </source>
</evidence>
<keyword evidence="2" id="KW-0949">S-adenosyl-L-methionine</keyword>
<evidence type="ECO:0000256" key="1">
    <source>
        <dbReference type="ARBA" id="ARBA00001966"/>
    </source>
</evidence>
<dbReference type="RefSeq" id="WP_135992924.1">
    <property type="nucleotide sequence ID" value="NZ_CARUGZ010000023.1"/>
</dbReference>
<comment type="similarity">
    <text evidence="6">Belongs to the radical SAM superfamily. Anaerobic sulfatase-maturating enzyme family.</text>
</comment>
<accession>A0A4S2G0R3</accession>
<proteinExistence type="inferred from homology"/>
<evidence type="ECO:0000256" key="3">
    <source>
        <dbReference type="ARBA" id="ARBA00022723"/>
    </source>
</evidence>
<protein>
    <submittedName>
        <fullName evidence="8">Radical SAM protein</fullName>
    </submittedName>
</protein>
<dbReference type="EMBL" id="SRYD01000012">
    <property type="protein sequence ID" value="TGY75406.1"/>
    <property type="molecule type" value="Genomic_DNA"/>
</dbReference>
<dbReference type="SFLD" id="SFLDG01067">
    <property type="entry name" value="SPASM/twitch_domain_containing"/>
    <property type="match status" value="1"/>
</dbReference>
<dbReference type="PANTHER" id="PTHR43273">
    <property type="entry name" value="ANAEROBIC SULFATASE-MATURATING ENZYME HOMOLOG ASLB-RELATED"/>
    <property type="match status" value="1"/>
</dbReference>
<name>A0A4S2G0R3_9BACT</name>
<dbReference type="GO" id="GO:0051536">
    <property type="term" value="F:iron-sulfur cluster binding"/>
    <property type="evidence" value="ECO:0007669"/>
    <property type="project" value="UniProtKB-KW"/>
</dbReference>
<keyword evidence="4" id="KW-0408">Iron</keyword>
<dbReference type="InterPro" id="IPR007197">
    <property type="entry name" value="rSAM"/>
</dbReference>
<dbReference type="Pfam" id="PF04055">
    <property type="entry name" value="Radical_SAM"/>
    <property type="match status" value="1"/>
</dbReference>
<dbReference type="SFLD" id="SFLDG01384">
    <property type="entry name" value="thioether_bond_formation_requi"/>
    <property type="match status" value="1"/>
</dbReference>
<evidence type="ECO:0000256" key="2">
    <source>
        <dbReference type="ARBA" id="ARBA00022691"/>
    </source>
</evidence>
<dbReference type="GO" id="GO:0016491">
    <property type="term" value="F:oxidoreductase activity"/>
    <property type="evidence" value="ECO:0007669"/>
    <property type="project" value="InterPro"/>
</dbReference>
<dbReference type="InterPro" id="IPR013785">
    <property type="entry name" value="Aldolase_TIM"/>
</dbReference>
<dbReference type="Gene3D" id="3.20.20.70">
    <property type="entry name" value="Aldolase class I"/>
    <property type="match status" value="1"/>
</dbReference>
<evidence type="ECO:0000256" key="6">
    <source>
        <dbReference type="ARBA" id="ARBA00023601"/>
    </source>
</evidence>
<dbReference type="InterPro" id="IPR023867">
    <property type="entry name" value="Sulphatase_maturase_rSAM"/>
</dbReference>
<dbReference type="SFLD" id="SFLDS00029">
    <property type="entry name" value="Radical_SAM"/>
    <property type="match status" value="1"/>
</dbReference>
<keyword evidence="3" id="KW-0479">Metal-binding</keyword>
<evidence type="ECO:0000256" key="4">
    <source>
        <dbReference type="ARBA" id="ARBA00023004"/>
    </source>
</evidence>
<comment type="caution">
    <text evidence="8">The sequence shown here is derived from an EMBL/GenBank/DDBJ whole genome shotgun (WGS) entry which is preliminary data.</text>
</comment>
<keyword evidence="5" id="KW-0411">Iron-sulfur</keyword>
<dbReference type="CDD" id="cd01335">
    <property type="entry name" value="Radical_SAM"/>
    <property type="match status" value="1"/>
</dbReference>
<dbReference type="SFLD" id="SFLDG01386">
    <property type="entry name" value="main_SPASM_domain-containing"/>
    <property type="match status" value="1"/>
</dbReference>
<sequence length="387" mass="43956">MTDNSFSTVAGVKSRRCTCSLYMTERCNLNCVYCYEHVKSDRCLSEDIAKEAIIQTFDRAVEEGMEYVEILFHGGEPFIAFERIKAICDWVWSQEWPCKYVCYATTNGTLVHGEIRKWLYDNRHRFIAGLSLDGTRDMHNRNRSGSYDQIDIAFFRDTWPTQGVKMTPSPGTIDTLAEGVIHIHELGFTRNNCSFASGVDWSHDDRGQTIDYKKILAEQFDELARYYLEHPDIMPVDMLNIRFMAIAAGRKAMKSKLCGAGTIMRCWTPDGRCLPCHLFYESCKGGNDDIPQFDFGNVDNLSDPRCEGCILEPACPTCYGGNYISSGDIRIRDMHTCEIMKLRALAGSWMIGRMLESPHKYVALSGLSDVQLAMTVKGVLAIQRMFD</sequence>
<evidence type="ECO:0000256" key="5">
    <source>
        <dbReference type="ARBA" id="ARBA00023014"/>
    </source>
</evidence>
<dbReference type="PANTHER" id="PTHR43273:SF3">
    <property type="entry name" value="ANAEROBIC SULFATASE-MATURATING ENZYME HOMOLOG ASLB-RELATED"/>
    <property type="match status" value="1"/>
</dbReference>
<organism evidence="8 9">
    <name type="scientific">Muribaculum intestinale</name>
    <dbReference type="NCBI Taxonomy" id="1796646"/>
    <lineage>
        <taxon>Bacteria</taxon>
        <taxon>Pseudomonadati</taxon>
        <taxon>Bacteroidota</taxon>
        <taxon>Bacteroidia</taxon>
        <taxon>Bacteroidales</taxon>
        <taxon>Muribaculaceae</taxon>
        <taxon>Muribaculum</taxon>
    </lineage>
</organism>
<dbReference type="GO" id="GO:0046872">
    <property type="term" value="F:metal ion binding"/>
    <property type="evidence" value="ECO:0007669"/>
    <property type="project" value="UniProtKB-KW"/>
</dbReference>
<evidence type="ECO:0000313" key="8">
    <source>
        <dbReference type="EMBL" id="TGY75406.1"/>
    </source>
</evidence>
<evidence type="ECO:0000259" key="7">
    <source>
        <dbReference type="Pfam" id="PF04055"/>
    </source>
</evidence>
<comment type="cofactor">
    <cofactor evidence="1">
        <name>[4Fe-4S] cluster</name>
        <dbReference type="ChEBI" id="CHEBI:49883"/>
    </cofactor>
</comment>
<dbReference type="InterPro" id="IPR058240">
    <property type="entry name" value="rSAM_sf"/>
</dbReference>
<dbReference type="Proteomes" id="UP000306630">
    <property type="component" value="Unassembled WGS sequence"/>
</dbReference>
<reference evidence="8 9" key="1">
    <citation type="submission" date="2019-04" db="EMBL/GenBank/DDBJ databases">
        <title>Microbes associate with the intestines of laboratory mice.</title>
        <authorList>
            <person name="Navarre W."/>
            <person name="Wong E."/>
            <person name="Huang K."/>
            <person name="Tropini C."/>
            <person name="Ng K."/>
            <person name="Yu B."/>
        </authorList>
    </citation>
    <scope>NUCLEOTIDE SEQUENCE [LARGE SCALE GENOMIC DNA]</scope>
    <source>
        <strain evidence="8 9">NM06_A21</strain>
    </source>
</reference>